<dbReference type="OrthoDB" id="1098767at2"/>
<dbReference type="AlphaFoldDB" id="A0A2T0WMK2"/>
<name>A0A2T0WMK2_9BACT</name>
<dbReference type="Pfam" id="PF17170">
    <property type="entry name" value="DUF5128"/>
    <property type="match status" value="1"/>
</dbReference>
<evidence type="ECO:0000313" key="2">
    <source>
        <dbReference type="Proteomes" id="UP000238157"/>
    </source>
</evidence>
<sequence length="388" mass="45344">MKKGLLPAISLLAVFFGCFSEPKENRLDSVYLDFGKSTPIKASEIFSEAYYLLLEEDITLPLVRPYKTVVQDSIIFVEDKELNNLFVFDNSGKIRTILKSAGVGPNEFIQIDEFSVSENKIYIQDDYLKKTLVFDFKGQLIEEKYHTYFGFNKFYWLGYELTYFDDYSQHGTDFHVLKNGELLISFDIGRTDKGLPPVSHQYGFVPDFSRNLVSFVAPYSYKVAFFNLEDFSQKYVSFDFGKFNFPKEEHINFLKDQWNNREAFVQNKYVSMLGYFGPLKKDYILSVSHGLGDPHWFILDKNFHVKRQFRIKDMENDLDGWILNSAIAWTIDDFVVLKINSNEFYNSVQKALDSGKTIDGNLKEFWDEQNEELLDDRLVLIFLKLKGE</sequence>
<gene>
    <name evidence="1" type="ORF">CLW00_10549</name>
</gene>
<dbReference type="Proteomes" id="UP000238157">
    <property type="component" value="Unassembled WGS sequence"/>
</dbReference>
<dbReference type="PROSITE" id="PS51257">
    <property type="entry name" value="PROKAR_LIPOPROTEIN"/>
    <property type="match status" value="1"/>
</dbReference>
<evidence type="ECO:0000313" key="1">
    <source>
        <dbReference type="EMBL" id="PRY87929.1"/>
    </source>
</evidence>
<dbReference type="EMBL" id="PVTR01000005">
    <property type="protein sequence ID" value="PRY87929.1"/>
    <property type="molecule type" value="Genomic_DNA"/>
</dbReference>
<reference evidence="1 2" key="1">
    <citation type="submission" date="2018-03" db="EMBL/GenBank/DDBJ databases">
        <title>Genomic Encyclopedia of Archaeal and Bacterial Type Strains, Phase II (KMG-II): from individual species to whole genera.</title>
        <authorList>
            <person name="Goeker M."/>
        </authorList>
    </citation>
    <scope>NUCLEOTIDE SEQUENCE [LARGE SCALE GENOMIC DNA]</scope>
    <source>
        <strain evidence="1 2">DSM 27929</strain>
    </source>
</reference>
<protein>
    <submittedName>
        <fullName evidence="1">6-bladed beta-propeller protein</fullName>
    </submittedName>
</protein>
<organism evidence="1 2">
    <name type="scientific">Mongoliibacter ruber</name>
    <dbReference type="NCBI Taxonomy" id="1750599"/>
    <lineage>
        <taxon>Bacteria</taxon>
        <taxon>Pseudomonadati</taxon>
        <taxon>Bacteroidota</taxon>
        <taxon>Cytophagia</taxon>
        <taxon>Cytophagales</taxon>
        <taxon>Cyclobacteriaceae</taxon>
        <taxon>Mongoliibacter</taxon>
    </lineage>
</organism>
<comment type="caution">
    <text evidence="1">The sequence shown here is derived from an EMBL/GenBank/DDBJ whole genome shotgun (WGS) entry which is preliminary data.</text>
</comment>
<accession>A0A2T0WMK2</accession>
<dbReference type="RefSeq" id="WP_106133427.1">
    <property type="nucleotide sequence ID" value="NZ_PVTR01000005.1"/>
</dbReference>
<proteinExistence type="predicted"/>
<keyword evidence="2" id="KW-1185">Reference proteome</keyword>